<feature type="compositionally biased region" description="Polar residues" evidence="1">
    <location>
        <begin position="30"/>
        <end position="46"/>
    </location>
</feature>
<protein>
    <submittedName>
        <fullName evidence="3">Uncharacterized protein</fullName>
    </submittedName>
</protein>
<comment type="caution">
    <text evidence="3">The sequence shown here is derived from an EMBL/GenBank/DDBJ whole genome shotgun (WGS) entry which is preliminary data.</text>
</comment>
<evidence type="ECO:0000256" key="1">
    <source>
        <dbReference type="SAM" id="MobiDB-lite"/>
    </source>
</evidence>
<keyword evidence="4" id="KW-1185">Reference proteome</keyword>
<dbReference type="EMBL" id="STFF01000001">
    <property type="protein sequence ID" value="THU41808.1"/>
    <property type="molecule type" value="Genomic_DNA"/>
</dbReference>
<sequence length="86" mass="9346">MKKTNFFYHLLIVLGMCGLMFCGNDGDKSNSGAQGYDSTTIDTDSINAAHHHDPANAYPQPPVMGTNVDSSRTKDSGNRQMDHGNK</sequence>
<accession>A0A4S8I0X6</accession>
<gene>
    <name evidence="3" type="ORF">FAM09_06820</name>
</gene>
<keyword evidence="2" id="KW-0472">Membrane</keyword>
<feature type="transmembrane region" description="Helical" evidence="2">
    <location>
        <begin position="6"/>
        <end position="23"/>
    </location>
</feature>
<dbReference type="RefSeq" id="WP_136576296.1">
    <property type="nucleotide sequence ID" value="NZ_STFF01000001.1"/>
</dbReference>
<dbReference type="Proteomes" id="UP000306918">
    <property type="component" value="Unassembled WGS sequence"/>
</dbReference>
<dbReference type="OrthoDB" id="677686at2"/>
<organism evidence="3 4">
    <name type="scientific">Niastella caeni</name>
    <dbReference type="NCBI Taxonomy" id="2569763"/>
    <lineage>
        <taxon>Bacteria</taxon>
        <taxon>Pseudomonadati</taxon>
        <taxon>Bacteroidota</taxon>
        <taxon>Chitinophagia</taxon>
        <taxon>Chitinophagales</taxon>
        <taxon>Chitinophagaceae</taxon>
        <taxon>Niastella</taxon>
    </lineage>
</organism>
<keyword evidence="2" id="KW-0812">Transmembrane</keyword>
<reference evidence="3 4" key="1">
    <citation type="submission" date="2019-04" db="EMBL/GenBank/DDBJ databases">
        <title>Niastella caeni sp. nov., isolated from activated sludge.</title>
        <authorList>
            <person name="Sheng M."/>
        </authorList>
    </citation>
    <scope>NUCLEOTIDE SEQUENCE [LARGE SCALE GENOMIC DNA]</scope>
    <source>
        <strain evidence="3 4">HX-2-15</strain>
    </source>
</reference>
<feature type="compositionally biased region" description="Basic and acidic residues" evidence="1">
    <location>
        <begin position="71"/>
        <end position="86"/>
    </location>
</feature>
<dbReference type="AlphaFoldDB" id="A0A4S8I0X6"/>
<keyword evidence="2" id="KW-1133">Transmembrane helix</keyword>
<evidence type="ECO:0000313" key="3">
    <source>
        <dbReference type="EMBL" id="THU41808.1"/>
    </source>
</evidence>
<evidence type="ECO:0000313" key="4">
    <source>
        <dbReference type="Proteomes" id="UP000306918"/>
    </source>
</evidence>
<feature type="region of interest" description="Disordered" evidence="1">
    <location>
        <begin position="30"/>
        <end position="86"/>
    </location>
</feature>
<proteinExistence type="predicted"/>
<name>A0A4S8I0X6_9BACT</name>
<evidence type="ECO:0000256" key="2">
    <source>
        <dbReference type="SAM" id="Phobius"/>
    </source>
</evidence>